<evidence type="ECO:0000256" key="6">
    <source>
        <dbReference type="ARBA" id="ARBA00022691"/>
    </source>
</evidence>
<gene>
    <name evidence="11" type="ORF">NERG_01618</name>
</gene>
<dbReference type="Pfam" id="PF08704">
    <property type="entry name" value="GCD14"/>
    <property type="match status" value="1"/>
</dbReference>
<dbReference type="InterPro" id="IPR029063">
    <property type="entry name" value="SAM-dependent_MTases_sf"/>
</dbReference>
<keyword evidence="4" id="KW-0489">Methyltransferase</keyword>
<name>H8ZDE7_NEMA1</name>
<organism evidence="11">
    <name type="scientific">Nematocida ausubeli (strain ATCC PRA-371 / ERTm2)</name>
    <name type="common">Nematode killer fungus</name>
    <dbReference type="NCBI Taxonomy" id="1913371"/>
    <lineage>
        <taxon>Eukaryota</taxon>
        <taxon>Fungi</taxon>
        <taxon>Fungi incertae sedis</taxon>
        <taxon>Microsporidia</taxon>
        <taxon>Nematocida</taxon>
    </lineage>
</organism>
<dbReference type="CDD" id="cd02440">
    <property type="entry name" value="AdoMet_MTases"/>
    <property type="match status" value="1"/>
</dbReference>
<keyword evidence="8" id="KW-0539">Nucleus</keyword>
<evidence type="ECO:0000256" key="2">
    <source>
        <dbReference type="ARBA" id="ARBA00012796"/>
    </source>
</evidence>
<dbReference type="PROSITE" id="PS51620">
    <property type="entry name" value="SAM_TRM61"/>
    <property type="match status" value="1"/>
</dbReference>
<evidence type="ECO:0000256" key="4">
    <source>
        <dbReference type="ARBA" id="ARBA00022603"/>
    </source>
</evidence>
<feature type="domain" description="tRNA (adenine(58)-N(1))-methyltransferase catalytic subunit TRM61 C-terminal" evidence="10">
    <location>
        <begin position="48"/>
        <end position="193"/>
    </location>
</feature>
<dbReference type="SUPFAM" id="SSF53335">
    <property type="entry name" value="S-adenosyl-L-methionine-dependent methyltransferases"/>
    <property type="match status" value="1"/>
</dbReference>
<dbReference type="HOGENOM" id="CLU_025402_5_0_1"/>
<dbReference type="InterPro" id="IPR014816">
    <property type="entry name" value="tRNA_MeTrfase_Gcd14"/>
</dbReference>
<dbReference type="GO" id="GO:0030488">
    <property type="term" value="P:tRNA methylation"/>
    <property type="evidence" value="ECO:0007669"/>
    <property type="project" value="InterPro"/>
</dbReference>
<evidence type="ECO:0000256" key="5">
    <source>
        <dbReference type="ARBA" id="ARBA00022679"/>
    </source>
</evidence>
<dbReference type="PANTHER" id="PTHR12133:SF2">
    <property type="entry name" value="TRNA (ADENINE(58)-N(1))-METHYLTRANSFERASE CATALYTIC SUBUNIT TRMT61A"/>
    <property type="match status" value="1"/>
</dbReference>
<dbReference type="Gene3D" id="3.40.50.150">
    <property type="entry name" value="Vaccinia Virus protein VP39"/>
    <property type="match status" value="1"/>
</dbReference>
<dbReference type="STRING" id="944018.H8ZDE7"/>
<dbReference type="EMBL" id="JH604636">
    <property type="protein sequence ID" value="EHY65172.1"/>
    <property type="molecule type" value="Genomic_DNA"/>
</dbReference>
<evidence type="ECO:0000256" key="3">
    <source>
        <dbReference type="ARBA" id="ARBA00015963"/>
    </source>
</evidence>
<dbReference type="EC" id="2.1.1.220" evidence="2"/>
<keyword evidence="7" id="KW-0819">tRNA processing</keyword>
<dbReference type="PANTHER" id="PTHR12133">
    <property type="entry name" value="TRNA (ADENINE(58)-N(1))-METHYLTRANSFERASE"/>
    <property type="match status" value="1"/>
</dbReference>
<sequence length="247" mass="27583">MHMHIEYLNGKMHRACRKEGNPQPEADTPRVKGKTGKAGIAMDLNCDRWIKTTSQRTQIIYRADASIIVYHMALPNTARVVESGTGTLGLTYALSNYFLDGHVDTVECNDERFAAAQKDVRLAGMSNVTVHHSKVLEYLMCVVERAEKVDGIFLDVPEPEEVIEVAAAALHPGGKIACFVPCIEQVQRVLEKQSLLSGLHVERLFENVEIQHKPIMIQTHPSKEYGTVPDDKIRSHTGYILILKLAL</sequence>
<evidence type="ECO:0000256" key="9">
    <source>
        <dbReference type="ARBA" id="ARBA00033309"/>
    </source>
</evidence>
<dbReference type="InterPro" id="IPR049470">
    <property type="entry name" value="TRM61_C"/>
</dbReference>
<evidence type="ECO:0000256" key="7">
    <source>
        <dbReference type="ARBA" id="ARBA00022694"/>
    </source>
</evidence>
<evidence type="ECO:0000313" key="11">
    <source>
        <dbReference type="EMBL" id="EHY65172.1"/>
    </source>
</evidence>
<dbReference type="Proteomes" id="UP000005622">
    <property type="component" value="Unassembled WGS sequence"/>
</dbReference>
<keyword evidence="6" id="KW-0949">S-adenosyl-L-methionine</keyword>
<evidence type="ECO:0000259" key="10">
    <source>
        <dbReference type="Pfam" id="PF08704"/>
    </source>
</evidence>
<comment type="subcellular location">
    <subcellularLocation>
        <location evidence="1">Nucleus</location>
    </subcellularLocation>
</comment>
<evidence type="ECO:0000256" key="8">
    <source>
        <dbReference type="ARBA" id="ARBA00023242"/>
    </source>
</evidence>
<proteinExistence type="predicted"/>
<evidence type="ECO:0000256" key="1">
    <source>
        <dbReference type="ARBA" id="ARBA00004123"/>
    </source>
</evidence>
<dbReference type="GO" id="GO:0005634">
    <property type="term" value="C:nucleus"/>
    <property type="evidence" value="ECO:0007669"/>
    <property type="project" value="UniProtKB-SubCell"/>
</dbReference>
<protein>
    <recommendedName>
        <fullName evidence="3">tRNA (adenine(58)-N(1))-methyltransferase catalytic subunit TRM61</fullName>
        <ecNumber evidence="2">2.1.1.220</ecNumber>
    </recommendedName>
    <alternativeName>
        <fullName evidence="9">tRNA(m1A58)-methyltransferase subunit TRM61</fullName>
    </alternativeName>
</protein>
<accession>H8ZDE7</accession>
<dbReference type="GO" id="GO:0031515">
    <property type="term" value="C:tRNA (m1A) methyltransferase complex"/>
    <property type="evidence" value="ECO:0007669"/>
    <property type="project" value="InterPro"/>
</dbReference>
<dbReference type="AlphaFoldDB" id="H8ZDE7"/>
<dbReference type="GO" id="GO:0160107">
    <property type="term" value="F:tRNA (adenine(58)-N1)-methyltransferase activity"/>
    <property type="evidence" value="ECO:0007669"/>
    <property type="project" value="UniProtKB-EC"/>
</dbReference>
<keyword evidence="5" id="KW-0808">Transferase</keyword>
<reference evidence="11" key="1">
    <citation type="submission" date="2011-03" db="EMBL/GenBank/DDBJ databases">
        <title>The Genome Sequence of Nematocida sp1 strain ERTm2.</title>
        <authorList>
            <consortium name="The Broad Institute Genome Sequencing Platform"/>
            <consortium name="The Broad Institute Genome Sequencing Center for Infectious Disease"/>
            <person name="Cuomo C."/>
            <person name="Troemel E."/>
            <person name="Young S.K."/>
            <person name="Zeng Q."/>
            <person name="Gargeya S."/>
            <person name="Fitzgerald M."/>
            <person name="Haas B."/>
            <person name="Abouelleil A."/>
            <person name="Alvarado L."/>
            <person name="Arachchi H.M."/>
            <person name="Berlin A."/>
            <person name="Brown A."/>
            <person name="Chapman S.B."/>
            <person name="Chen Z."/>
            <person name="Dunbar C."/>
            <person name="Freedman E."/>
            <person name="Gearin G."/>
            <person name="Gellesch M."/>
            <person name="Goldberg J."/>
            <person name="Griggs A."/>
            <person name="Gujja S."/>
            <person name="Heilman E.R."/>
            <person name="Heiman D."/>
            <person name="Howarth C."/>
            <person name="Larson L."/>
            <person name="Lui A."/>
            <person name="MacDonald P.J.P."/>
            <person name="Mehta T."/>
            <person name="Montmayeur A."/>
            <person name="Murphy C."/>
            <person name="Neiman D."/>
            <person name="Pearson M."/>
            <person name="Priest M."/>
            <person name="Roberts A."/>
            <person name="Saif S."/>
            <person name="Shea T."/>
            <person name="Shenoy N."/>
            <person name="Sisk P."/>
            <person name="Stolte C."/>
            <person name="Sykes S."/>
            <person name="White J."/>
            <person name="Yandava C."/>
            <person name="Wortman J."/>
            <person name="Nusbaum C."/>
            <person name="Birren B."/>
        </authorList>
    </citation>
    <scope>NUCLEOTIDE SEQUENCE</scope>
    <source>
        <strain evidence="11">ERTm2</strain>
    </source>
</reference>